<sequence length="147" mass="16595">MTCHHHLCRRPIKAFYMRAKLLQLCPTLCDPIDYSPPDSSVHGILQARILEWVAMPSSRGSSRLGWNPRLLHLLRWQTGSLPLAPPGKPQSFLRVLQMLLGECVTVRHCRGHHLTPGIAKHSAYPRWSSGSHRGTCIFWPFLTLSAA</sequence>
<organism evidence="1 2">
    <name type="scientific">Rangifer tarandus platyrhynchus</name>
    <name type="common">Svalbard reindeer</name>
    <dbReference type="NCBI Taxonomy" id="3082113"/>
    <lineage>
        <taxon>Eukaryota</taxon>
        <taxon>Metazoa</taxon>
        <taxon>Chordata</taxon>
        <taxon>Craniata</taxon>
        <taxon>Vertebrata</taxon>
        <taxon>Euteleostomi</taxon>
        <taxon>Mammalia</taxon>
        <taxon>Eutheria</taxon>
        <taxon>Laurasiatheria</taxon>
        <taxon>Artiodactyla</taxon>
        <taxon>Ruminantia</taxon>
        <taxon>Pecora</taxon>
        <taxon>Cervidae</taxon>
        <taxon>Odocoileinae</taxon>
        <taxon>Rangifer</taxon>
    </lineage>
</organism>
<reference evidence="1" key="1">
    <citation type="submission" date="2023-04" db="EMBL/GenBank/DDBJ databases">
        <authorList>
            <consortium name="ELIXIR-Norway"/>
        </authorList>
    </citation>
    <scope>NUCLEOTIDE SEQUENCE [LARGE SCALE GENOMIC DNA]</scope>
</reference>
<evidence type="ECO:0000313" key="2">
    <source>
        <dbReference type="Proteomes" id="UP001176941"/>
    </source>
</evidence>
<protein>
    <submittedName>
        <fullName evidence="1">Uncharacterized protein</fullName>
    </submittedName>
</protein>
<evidence type="ECO:0000313" key="1">
    <source>
        <dbReference type="EMBL" id="CAI9171186.1"/>
    </source>
</evidence>
<proteinExistence type="predicted"/>
<gene>
    <name evidence="1" type="ORF">MRATA1EN1_LOCUS20148</name>
</gene>
<dbReference type="Proteomes" id="UP001176941">
    <property type="component" value="Chromosome 30"/>
</dbReference>
<keyword evidence="2" id="KW-1185">Reference proteome</keyword>
<dbReference type="EMBL" id="OX459966">
    <property type="protein sequence ID" value="CAI9171186.1"/>
    <property type="molecule type" value="Genomic_DNA"/>
</dbReference>
<accession>A0ABN8ZDW9</accession>
<name>A0ABN8ZDW9_RANTA</name>